<evidence type="ECO:0008006" key="3">
    <source>
        <dbReference type="Google" id="ProtNLM"/>
    </source>
</evidence>
<dbReference type="AlphaFoldDB" id="A0A810KZX9"/>
<dbReference type="KEGG" id="aser:Asera_28020"/>
<evidence type="ECO:0000313" key="2">
    <source>
        <dbReference type="Proteomes" id="UP000680750"/>
    </source>
</evidence>
<organism evidence="1 2">
    <name type="scientific">Actinocatenispora sera</name>
    <dbReference type="NCBI Taxonomy" id="390989"/>
    <lineage>
        <taxon>Bacteria</taxon>
        <taxon>Bacillati</taxon>
        <taxon>Actinomycetota</taxon>
        <taxon>Actinomycetes</taxon>
        <taxon>Micromonosporales</taxon>
        <taxon>Micromonosporaceae</taxon>
        <taxon>Actinocatenispora</taxon>
    </lineage>
</organism>
<gene>
    <name evidence="1" type="ORF">Asera_28020</name>
</gene>
<sequence length="69" mass="7364">MALKNTTLQVDPIACQAHGLCAELLAGFVTLDEWGYPIMPSRPVPQPLLAAARAAVRACPTLALHLVTR</sequence>
<keyword evidence="2" id="KW-1185">Reference proteome</keyword>
<proteinExistence type="predicted"/>
<dbReference type="RefSeq" id="WP_030449637.1">
    <property type="nucleotide sequence ID" value="NZ_AP023354.1"/>
</dbReference>
<dbReference type="SUPFAM" id="SSF54862">
    <property type="entry name" value="4Fe-4S ferredoxins"/>
    <property type="match status" value="1"/>
</dbReference>
<dbReference type="EMBL" id="AP023354">
    <property type="protein sequence ID" value="BCJ28694.1"/>
    <property type="molecule type" value="Genomic_DNA"/>
</dbReference>
<evidence type="ECO:0000313" key="1">
    <source>
        <dbReference type="EMBL" id="BCJ28694.1"/>
    </source>
</evidence>
<reference evidence="1" key="1">
    <citation type="submission" date="2020-08" db="EMBL/GenBank/DDBJ databases">
        <title>Whole genome shotgun sequence of Actinocatenispora sera NBRC 101916.</title>
        <authorList>
            <person name="Komaki H."/>
            <person name="Tamura T."/>
        </authorList>
    </citation>
    <scope>NUCLEOTIDE SEQUENCE</scope>
    <source>
        <strain evidence="1">NBRC 101916</strain>
    </source>
</reference>
<dbReference type="Gene3D" id="3.30.70.20">
    <property type="match status" value="1"/>
</dbReference>
<name>A0A810KZX9_9ACTN</name>
<dbReference type="Proteomes" id="UP000680750">
    <property type="component" value="Chromosome"/>
</dbReference>
<protein>
    <recommendedName>
        <fullName evidence="3">Ferredoxin</fullName>
    </recommendedName>
</protein>
<dbReference type="Pfam" id="PF13459">
    <property type="entry name" value="Fer4_15"/>
    <property type="match status" value="1"/>
</dbReference>
<dbReference type="OrthoDB" id="4741951at2"/>
<accession>A0A810KZX9</accession>